<dbReference type="Proteomes" id="UP000692954">
    <property type="component" value="Unassembled WGS sequence"/>
</dbReference>
<reference evidence="1" key="1">
    <citation type="submission" date="2021-01" db="EMBL/GenBank/DDBJ databases">
        <authorList>
            <consortium name="Genoscope - CEA"/>
            <person name="William W."/>
        </authorList>
    </citation>
    <scope>NUCLEOTIDE SEQUENCE</scope>
</reference>
<evidence type="ECO:0000313" key="1">
    <source>
        <dbReference type="EMBL" id="CAD8049453.1"/>
    </source>
</evidence>
<organism evidence="1 2">
    <name type="scientific">Paramecium sonneborni</name>
    <dbReference type="NCBI Taxonomy" id="65129"/>
    <lineage>
        <taxon>Eukaryota</taxon>
        <taxon>Sar</taxon>
        <taxon>Alveolata</taxon>
        <taxon>Ciliophora</taxon>
        <taxon>Intramacronucleata</taxon>
        <taxon>Oligohymenophorea</taxon>
        <taxon>Peniculida</taxon>
        <taxon>Parameciidae</taxon>
        <taxon>Paramecium</taxon>
    </lineage>
</organism>
<dbReference type="AlphaFoldDB" id="A0A8S1K4X3"/>
<dbReference type="EMBL" id="CAJJDN010000004">
    <property type="protein sequence ID" value="CAD8049453.1"/>
    <property type="molecule type" value="Genomic_DNA"/>
</dbReference>
<keyword evidence="2" id="KW-1185">Reference proteome</keyword>
<sequence length="203" mass="24314">MIQEINLSQEISNDQKVMLIIDKKILDLTLKFIKNLNKSTMQISDIGTFKRRVVPFFMNQFYHWAINRKLKQVVNYLKQLKKNKESQQKKFELGDLKELFTNKETAISSDNIIKDQTRESWKEFLKNYAVQSVLRNQKIKCMDTKQNYIKYIPILIEELDQMFPYDKLLSKYKLPSVLPGFINFEEMIQYESNPQYSTNENFL</sequence>
<dbReference type="OrthoDB" id="292519at2759"/>
<evidence type="ECO:0000313" key="2">
    <source>
        <dbReference type="Proteomes" id="UP000692954"/>
    </source>
</evidence>
<name>A0A8S1K4X3_9CILI</name>
<comment type="caution">
    <text evidence="1">The sequence shown here is derived from an EMBL/GenBank/DDBJ whole genome shotgun (WGS) entry which is preliminary data.</text>
</comment>
<proteinExistence type="predicted"/>
<accession>A0A8S1K4X3</accession>
<gene>
    <name evidence="1" type="ORF">PSON_ATCC_30995.1.T0040141</name>
</gene>
<protein>
    <submittedName>
        <fullName evidence="1">Uncharacterized protein</fullName>
    </submittedName>
</protein>